<accession>A0A319EA29</accession>
<dbReference type="Proteomes" id="UP000248423">
    <property type="component" value="Unassembled WGS sequence"/>
</dbReference>
<dbReference type="Pfam" id="PF07576">
    <property type="entry name" value="BRAP2"/>
    <property type="match status" value="1"/>
</dbReference>
<feature type="compositionally biased region" description="Basic residues" evidence="6">
    <location>
        <begin position="698"/>
        <end position="707"/>
    </location>
</feature>
<feature type="compositionally biased region" description="Basic residues" evidence="6">
    <location>
        <begin position="59"/>
        <end position="72"/>
    </location>
</feature>
<feature type="domain" description="UBP-type" evidence="8">
    <location>
        <begin position="414"/>
        <end position="515"/>
    </location>
</feature>
<dbReference type="AlphaFoldDB" id="A0A319EA29"/>
<evidence type="ECO:0000256" key="6">
    <source>
        <dbReference type="SAM" id="MobiDB-lite"/>
    </source>
</evidence>
<feature type="domain" description="RING-type" evidence="7">
    <location>
        <begin position="378"/>
        <end position="417"/>
    </location>
</feature>
<dbReference type="SMART" id="SM00290">
    <property type="entry name" value="ZnF_UBP"/>
    <property type="match status" value="1"/>
</dbReference>
<keyword evidence="1" id="KW-0479">Metal-binding</keyword>
<dbReference type="Gene3D" id="3.30.40.10">
    <property type="entry name" value="Zinc/RING finger domain, C3HC4 (zinc finger)"/>
    <property type="match status" value="2"/>
</dbReference>
<organism evidence="9 10">
    <name type="scientific">Aspergillus sclerotiicarbonarius (strain CBS 121057 / IBT 28362)</name>
    <dbReference type="NCBI Taxonomy" id="1448318"/>
    <lineage>
        <taxon>Eukaryota</taxon>
        <taxon>Fungi</taxon>
        <taxon>Dikarya</taxon>
        <taxon>Ascomycota</taxon>
        <taxon>Pezizomycotina</taxon>
        <taxon>Eurotiomycetes</taxon>
        <taxon>Eurotiomycetidae</taxon>
        <taxon>Eurotiales</taxon>
        <taxon>Aspergillaceae</taxon>
        <taxon>Aspergillus</taxon>
        <taxon>Aspergillus subgen. Circumdati</taxon>
    </lineage>
</organism>
<dbReference type="GO" id="GO:0016567">
    <property type="term" value="P:protein ubiquitination"/>
    <property type="evidence" value="ECO:0007669"/>
    <property type="project" value="TreeGrafter"/>
</dbReference>
<dbReference type="PROSITE" id="PS50271">
    <property type="entry name" value="ZF_UBP"/>
    <property type="match status" value="1"/>
</dbReference>
<evidence type="ECO:0000256" key="3">
    <source>
        <dbReference type="ARBA" id="ARBA00022833"/>
    </source>
</evidence>
<dbReference type="OrthoDB" id="273556at2759"/>
<evidence type="ECO:0000259" key="7">
    <source>
        <dbReference type="PROSITE" id="PS50089"/>
    </source>
</evidence>
<feature type="compositionally biased region" description="Polar residues" evidence="6">
    <location>
        <begin position="323"/>
        <end position="344"/>
    </location>
</feature>
<dbReference type="SUPFAM" id="SSF57850">
    <property type="entry name" value="RING/U-box"/>
    <property type="match status" value="2"/>
</dbReference>
<dbReference type="STRING" id="1448318.A0A319EA29"/>
<keyword evidence="10" id="KW-1185">Reference proteome</keyword>
<dbReference type="SMART" id="SM00184">
    <property type="entry name" value="RING"/>
    <property type="match status" value="1"/>
</dbReference>
<dbReference type="InterPro" id="IPR011422">
    <property type="entry name" value="BRAP2/ETP1_RRM"/>
</dbReference>
<dbReference type="InterPro" id="IPR001841">
    <property type="entry name" value="Znf_RING"/>
</dbReference>
<dbReference type="GO" id="GO:0008270">
    <property type="term" value="F:zinc ion binding"/>
    <property type="evidence" value="ECO:0007669"/>
    <property type="project" value="UniProtKB-KW"/>
</dbReference>
<protein>
    <submittedName>
        <fullName evidence="9">RING and UBP finger domain protein</fullName>
    </submittedName>
</protein>
<dbReference type="InterPro" id="IPR001607">
    <property type="entry name" value="Znf_UBP"/>
</dbReference>
<dbReference type="GO" id="GO:0005737">
    <property type="term" value="C:cytoplasm"/>
    <property type="evidence" value="ECO:0007669"/>
    <property type="project" value="TreeGrafter"/>
</dbReference>
<dbReference type="PROSITE" id="PS50089">
    <property type="entry name" value="ZF_RING_2"/>
    <property type="match status" value="1"/>
</dbReference>
<feature type="region of interest" description="Disordered" evidence="6">
    <location>
        <begin position="51"/>
        <end position="81"/>
    </location>
</feature>
<evidence type="ECO:0000256" key="4">
    <source>
        <dbReference type="PROSITE-ProRule" id="PRU00502"/>
    </source>
</evidence>
<evidence type="ECO:0000256" key="2">
    <source>
        <dbReference type="ARBA" id="ARBA00022771"/>
    </source>
</evidence>
<feature type="compositionally biased region" description="Low complexity" evidence="6">
    <location>
        <begin position="345"/>
        <end position="359"/>
    </location>
</feature>
<dbReference type="PANTHER" id="PTHR24007">
    <property type="entry name" value="BRCA1-ASSOCIATED PROTEIN"/>
    <property type="match status" value="1"/>
</dbReference>
<dbReference type="Pfam" id="PF13639">
    <property type="entry name" value="zf-RING_2"/>
    <property type="match status" value="1"/>
</dbReference>
<dbReference type="InterPro" id="IPR013083">
    <property type="entry name" value="Znf_RING/FYVE/PHD"/>
</dbReference>
<dbReference type="EMBL" id="KZ826445">
    <property type="protein sequence ID" value="PYI00554.1"/>
    <property type="molecule type" value="Genomic_DNA"/>
</dbReference>
<dbReference type="VEuPathDB" id="FungiDB:BO78DRAFT_434308"/>
<evidence type="ECO:0000256" key="1">
    <source>
        <dbReference type="ARBA" id="ARBA00022723"/>
    </source>
</evidence>
<feature type="region of interest" description="Disordered" evidence="6">
    <location>
        <begin position="207"/>
        <end position="229"/>
    </location>
</feature>
<feature type="region of interest" description="Disordered" evidence="6">
    <location>
        <begin position="680"/>
        <end position="707"/>
    </location>
</feature>
<keyword evidence="3" id="KW-0862">Zinc</keyword>
<feature type="coiled-coil region" evidence="5">
    <location>
        <begin position="573"/>
        <end position="664"/>
    </location>
</feature>
<proteinExistence type="predicted"/>
<dbReference type="CDD" id="cd16457">
    <property type="entry name" value="RING-H2_BRAP2"/>
    <property type="match status" value="1"/>
</dbReference>
<keyword evidence="5" id="KW-0175">Coiled coil</keyword>
<dbReference type="Pfam" id="PF02148">
    <property type="entry name" value="zf-UBP"/>
    <property type="match status" value="1"/>
</dbReference>
<gene>
    <name evidence="9" type="ORF">BO78DRAFT_434308</name>
</gene>
<feature type="region of interest" description="Disordered" evidence="6">
    <location>
        <begin position="322"/>
        <end position="365"/>
    </location>
</feature>
<sequence length="707" mass="78774">MPSYFYHIAIELFSRPQSGLQGAYPGVDRHASTSLAFDSACEALLPFQKRPRPSTWTHRSARHQSNGKHHRPPNPPAETRLSDTATSLRHTPTPHPYVSSPTSASDFEKDLRFDKVSIECIDMIPSEQEAAAAKRTGWKDPKDNTIATGIGTDILGGLRTKGQYIPLDQSTSESVWGIVHLYRDTQETPSLVEDDYPSYLKGSAAAARQPYDELGGSSKPPRGEEHMPDEDCTTLCILAVPSYMSPSDFLGFVGETTMNDVSHFRMIRTARANRYMVLIKFRSGKKAKEWQKDWNGKVFNSMEPETCHVVFVKTVEIQAVEPETQSDGSQSGLLSPHTATSPVRTTPISTTQSPIPSATLSTRPLAPPTPALIELPTCPVCLERMDETTGLLTIICQHVFHCTCLQKWKGSGCPVCRYTQDDIRRNSQGALYDDESAECSVCHSDMNLWVCLICGSIGCGRYDGAHAFAHYKDTAHAFAMDLSTQRVWDYVGDAYVHRIIQSKTDGKLVELPAADNSALDPPDWTDAVPREKLENMSVEYTHLLTSQLESQRAYFEEVVERAVDKASQASAAATSAQEAVEKATATLKSLQAQYDGLTREMIPGLERDKARAEKRAEKFESMTRKMEKEWREEKTMNENLIERVELLKSEVESLKLTNADLTEQNRDLTFFISGSERLKDQGEEVVQGTVSVPEPEKPKKKGKGRKK</sequence>
<evidence type="ECO:0000313" key="9">
    <source>
        <dbReference type="EMBL" id="PYI00554.1"/>
    </source>
</evidence>
<evidence type="ECO:0000259" key="8">
    <source>
        <dbReference type="PROSITE" id="PS50271"/>
    </source>
</evidence>
<keyword evidence="2 4" id="KW-0863">Zinc-finger</keyword>
<dbReference type="InterPro" id="IPR047243">
    <property type="entry name" value="RING-H2_BRAP2"/>
</dbReference>
<dbReference type="GO" id="GO:0007265">
    <property type="term" value="P:Ras protein signal transduction"/>
    <property type="evidence" value="ECO:0007669"/>
    <property type="project" value="TreeGrafter"/>
</dbReference>
<dbReference type="PANTHER" id="PTHR24007:SF7">
    <property type="entry name" value="BRCA1-ASSOCIATED PROTEIN"/>
    <property type="match status" value="1"/>
</dbReference>
<reference evidence="9 10" key="1">
    <citation type="submission" date="2018-02" db="EMBL/GenBank/DDBJ databases">
        <title>The genomes of Aspergillus section Nigri reveals drivers in fungal speciation.</title>
        <authorList>
            <consortium name="DOE Joint Genome Institute"/>
            <person name="Vesth T.C."/>
            <person name="Nybo J."/>
            <person name="Theobald S."/>
            <person name="Brandl J."/>
            <person name="Frisvad J.C."/>
            <person name="Nielsen K.F."/>
            <person name="Lyhne E.K."/>
            <person name="Kogle M.E."/>
            <person name="Kuo A."/>
            <person name="Riley R."/>
            <person name="Clum A."/>
            <person name="Nolan M."/>
            <person name="Lipzen A."/>
            <person name="Salamov A."/>
            <person name="Henrissat B."/>
            <person name="Wiebenga A."/>
            <person name="De vries R.P."/>
            <person name="Grigoriev I.V."/>
            <person name="Mortensen U.H."/>
            <person name="Andersen M.R."/>
            <person name="Baker S.E."/>
        </authorList>
    </citation>
    <scope>NUCLEOTIDE SEQUENCE [LARGE SCALE GENOMIC DNA]</scope>
    <source>
        <strain evidence="9 10">CBS 121057</strain>
    </source>
</reference>
<evidence type="ECO:0000256" key="5">
    <source>
        <dbReference type="SAM" id="Coils"/>
    </source>
</evidence>
<name>A0A319EA29_ASPSB</name>
<dbReference type="CDD" id="cd12717">
    <property type="entry name" value="RRM_ETP1"/>
    <property type="match status" value="1"/>
</dbReference>
<dbReference type="GO" id="GO:0061630">
    <property type="term" value="F:ubiquitin protein ligase activity"/>
    <property type="evidence" value="ECO:0007669"/>
    <property type="project" value="TreeGrafter"/>
</dbReference>
<evidence type="ECO:0000313" key="10">
    <source>
        <dbReference type="Proteomes" id="UP000248423"/>
    </source>
</evidence>
<dbReference type="InterPro" id="IPR034931">
    <property type="entry name" value="ETP1_RRM"/>
</dbReference>